<sequence>MKGTRQKYERRERCNTTFRTLDGDSASGSLSNELAEGVGKRGRCRGNTRGSLERNASRNRPTPLRSRRVCRFCLTESEPLSFIYERDHNKPFQVPLTLQIMSCVAIEVYAADGMPQMICNMCRWNLDRSYKFKSQCKKADEALRAYPLSGVLPRPFPPIPNDPPESGTKRLAEQRTQNENVKKPRVDNGDRDRRDNRERDRDRERERERERERQSEKAREKSESRHDFYEEDQDAGSEGEQESNDTKEERAKLEPGEIRVHACDQCERTFPLRQALALHIQRAHRDRNYKCTECDRMFFSKYDLSKHMATHSEEKPFSCQVCHKQFSRTSLLQRHEKLHRDELRFACQHCELEFFTNEELQKHEDTVHKKDKPYQCNICNKRFSYKQGLERHEMMHNEDKTFVCEYCKEAFRTSTKLARHLTTHAGHRPYLCKLCPRTFLLSHHLTRHMRTHSVEKRHVCEDCGKAFKRKESLEVHLLTHTKRTGMGLTCDVCQESCRNRADYVTHIKQHIEAGEKMGPDGLQPDNKNKVELDSEEEEEEEEQYSDGDDDYEPPAYIIKKLPKSKPTESEEEVDRVDKEDRKEHVVYVRGKDGNMVKKTIKTLMPVQRREVQDTKTKANPSNAPSNVKTTQLKDESQKSTRVDDTEAQVQKIVASVFKEHKIPLKHQNVVGQELAKDGTPSSSSGQSVKSQTSSQSSQGQVSCKEEKVDISTISGTPKSVNTVKVIKRIVVRKPGTSGETSTVTTSTSKESGESSNLVTQATSSSGHKVTKRVIVRRIIRQGDTTREVIMNPDGTIIDPAELAKLPTGNVVKRVIVKKPLDKSSGLVQAVLQSSPDTRPTTTTLKTNESMSTDSPKFELKTSQSSNMSSSTSKTTVAQKVSLTKGDQETKEKLEQLEKRVEQQRLKIEELQARKQQEYEPIDEMLPERHDESEDEQQLPLKRVFVKRKQSIYDEEQEYNDDVKPVAYSGTSEKEDHEQQETKDDNQDNVPKLPIVTTTATTTTTMPTITTDSVQIEVPSLSTTVATLTTVPPPTTTALVLATPISTSRKEPRQTTLTSSKVYANKKIIVVKSEETSEVDEMNRELSSILDSADTVAKIQETVLTNLTQISAVADNSQKSYASDKLKGTSSHVTTTASTTPMEIEETTIAEQETINDKEQEENLKLQRVVTMDVLNTQVIEFKPELEQATEQIVEQDDNQESTLTLDTQDLSESTDIFEPSDNVLDVQKNDNTLEDSVIELHHENDTINLNDTNDSQDSLEDKLSQMEG</sequence>
<dbReference type="PANTHER" id="PTHR16515">
    <property type="entry name" value="PR DOMAIN ZINC FINGER PROTEIN"/>
    <property type="match status" value="1"/>
</dbReference>
<accession>A0A834J3Y6</accession>
<evidence type="ECO:0000256" key="11">
    <source>
        <dbReference type="SAM" id="MobiDB-lite"/>
    </source>
</evidence>
<feature type="compositionally biased region" description="Pro residues" evidence="11">
    <location>
        <begin position="154"/>
        <end position="163"/>
    </location>
</feature>
<keyword evidence="5 9" id="KW-0862">Zinc</keyword>
<dbReference type="SUPFAM" id="SSF57667">
    <property type="entry name" value="beta-beta-alpha zinc fingers"/>
    <property type="match status" value="5"/>
</dbReference>
<feature type="region of interest" description="Disordered" evidence="11">
    <location>
        <begin position="513"/>
        <end position="580"/>
    </location>
</feature>
<dbReference type="Proteomes" id="UP000614350">
    <property type="component" value="Unassembled WGS sequence"/>
</dbReference>
<feature type="domain" description="C2H2-type" evidence="12">
    <location>
        <begin position="289"/>
        <end position="316"/>
    </location>
</feature>
<feature type="binding site" evidence="9">
    <location>
        <position position="122"/>
    </location>
    <ligand>
        <name>Zn(2+)</name>
        <dbReference type="ChEBI" id="CHEBI:29105"/>
    </ligand>
</feature>
<evidence type="ECO:0000256" key="9">
    <source>
        <dbReference type="PROSITE-ProRule" id="PRU01263"/>
    </source>
</evidence>
<feature type="compositionally biased region" description="Low complexity" evidence="11">
    <location>
        <begin position="681"/>
        <end position="702"/>
    </location>
</feature>
<dbReference type="InterPro" id="IPR013087">
    <property type="entry name" value="Znf_C2H2_type"/>
</dbReference>
<feature type="compositionally biased region" description="Polar residues" evidence="11">
    <location>
        <begin position="617"/>
        <end position="630"/>
    </location>
</feature>
<dbReference type="PANTHER" id="PTHR16515:SF2">
    <property type="entry name" value="PR DOMAIN ZINC FINGER PROTEIN 4"/>
    <property type="match status" value="1"/>
</dbReference>
<dbReference type="GO" id="GO:0008270">
    <property type="term" value="F:zinc ion binding"/>
    <property type="evidence" value="ECO:0007669"/>
    <property type="project" value="UniProtKB-UniRule"/>
</dbReference>
<dbReference type="GO" id="GO:0005634">
    <property type="term" value="C:nucleus"/>
    <property type="evidence" value="ECO:0007669"/>
    <property type="project" value="UniProtKB-SubCell"/>
</dbReference>
<dbReference type="SMART" id="SM00868">
    <property type="entry name" value="zf-AD"/>
    <property type="match status" value="1"/>
</dbReference>
<name>A0A834J3Y6_VESVU</name>
<dbReference type="InterPro" id="IPR012934">
    <property type="entry name" value="Znf_AD"/>
</dbReference>
<feature type="domain" description="C2H2-type" evidence="12">
    <location>
        <begin position="458"/>
        <end position="485"/>
    </location>
</feature>
<dbReference type="FunFam" id="3.30.160.60:FF:000100">
    <property type="entry name" value="Zinc finger 45-like"/>
    <property type="match status" value="1"/>
</dbReference>
<feature type="region of interest" description="Disordered" evidence="11">
    <location>
        <begin position="149"/>
        <end position="253"/>
    </location>
</feature>
<dbReference type="PROSITE" id="PS50157">
    <property type="entry name" value="ZINC_FINGER_C2H2_2"/>
    <property type="match status" value="8"/>
</dbReference>
<evidence type="ECO:0000256" key="5">
    <source>
        <dbReference type="ARBA" id="ARBA00022833"/>
    </source>
</evidence>
<dbReference type="SUPFAM" id="SSF57716">
    <property type="entry name" value="Glucocorticoid receptor-like (DNA-binding domain)"/>
    <property type="match status" value="1"/>
</dbReference>
<evidence type="ECO:0000259" key="13">
    <source>
        <dbReference type="PROSITE" id="PS51915"/>
    </source>
</evidence>
<feature type="compositionally biased region" description="Basic and acidic residues" evidence="11">
    <location>
        <begin position="1259"/>
        <end position="1268"/>
    </location>
</feature>
<evidence type="ECO:0000256" key="2">
    <source>
        <dbReference type="ARBA" id="ARBA00022723"/>
    </source>
</evidence>
<dbReference type="Pfam" id="PF07776">
    <property type="entry name" value="zf-AD"/>
    <property type="match status" value="1"/>
</dbReference>
<dbReference type="GO" id="GO:0003677">
    <property type="term" value="F:DNA binding"/>
    <property type="evidence" value="ECO:0007669"/>
    <property type="project" value="UniProtKB-KW"/>
</dbReference>
<proteinExistence type="predicted"/>
<keyword evidence="4 8" id="KW-0863">Zinc-finger</keyword>
<feature type="binding site" evidence="9">
    <location>
        <position position="70"/>
    </location>
    <ligand>
        <name>Zn(2+)</name>
        <dbReference type="ChEBI" id="CHEBI:29105"/>
    </ligand>
</feature>
<feature type="region of interest" description="Disordered" evidence="11">
    <location>
        <begin position="734"/>
        <end position="764"/>
    </location>
</feature>
<dbReference type="FunFam" id="3.30.160.60:FF:000446">
    <property type="entry name" value="Zinc finger protein"/>
    <property type="match status" value="2"/>
</dbReference>
<dbReference type="PROSITE" id="PS00028">
    <property type="entry name" value="ZINC_FINGER_C2H2_1"/>
    <property type="match status" value="9"/>
</dbReference>
<feature type="domain" description="C2H2-type" evidence="12">
    <location>
        <begin position="345"/>
        <end position="373"/>
    </location>
</feature>
<keyword evidence="15" id="KW-1185">Reference proteome</keyword>
<dbReference type="AlphaFoldDB" id="A0A834J3Y6"/>
<feature type="domain" description="ZAD" evidence="13">
    <location>
        <begin position="68"/>
        <end position="146"/>
    </location>
</feature>
<dbReference type="EMBL" id="JACSEA010000020">
    <property type="protein sequence ID" value="KAF7381493.1"/>
    <property type="molecule type" value="Genomic_DNA"/>
</dbReference>
<feature type="compositionally biased region" description="Acidic residues" evidence="11">
    <location>
        <begin position="533"/>
        <end position="552"/>
    </location>
</feature>
<keyword evidence="2 9" id="KW-0479">Metal-binding</keyword>
<feature type="compositionally biased region" description="Basic and acidic residues" evidence="11">
    <location>
        <begin position="244"/>
        <end position="253"/>
    </location>
</feature>
<dbReference type="Pfam" id="PF00096">
    <property type="entry name" value="zf-C2H2"/>
    <property type="match status" value="5"/>
</dbReference>
<evidence type="ECO:0000256" key="8">
    <source>
        <dbReference type="PROSITE-ProRule" id="PRU00042"/>
    </source>
</evidence>
<feature type="compositionally biased region" description="Basic and acidic residues" evidence="11">
    <location>
        <begin position="607"/>
        <end position="616"/>
    </location>
</feature>
<feature type="compositionally biased region" description="Acidic residues" evidence="11">
    <location>
        <begin position="229"/>
        <end position="243"/>
    </location>
</feature>
<dbReference type="InterPro" id="IPR050331">
    <property type="entry name" value="Zinc_finger"/>
</dbReference>
<evidence type="ECO:0000313" key="15">
    <source>
        <dbReference type="Proteomes" id="UP000614350"/>
    </source>
</evidence>
<feature type="coiled-coil region" evidence="10">
    <location>
        <begin position="1141"/>
        <end position="1168"/>
    </location>
</feature>
<evidence type="ECO:0000259" key="12">
    <source>
        <dbReference type="PROSITE" id="PS50157"/>
    </source>
</evidence>
<feature type="region of interest" description="Disordered" evidence="11">
    <location>
        <begin position="1244"/>
        <end position="1268"/>
    </location>
</feature>
<dbReference type="Gene3D" id="3.40.1800.20">
    <property type="match status" value="1"/>
</dbReference>
<evidence type="ECO:0000256" key="4">
    <source>
        <dbReference type="ARBA" id="ARBA00022771"/>
    </source>
</evidence>
<keyword evidence="7" id="KW-0539">Nucleus</keyword>
<dbReference type="FunFam" id="3.30.160.60:FF:000045">
    <property type="entry name" value="ZFP69 zinc finger protein B"/>
    <property type="match status" value="1"/>
</dbReference>
<gene>
    <name evidence="14" type="ORF">HZH66_013887</name>
</gene>
<feature type="region of interest" description="Disordered" evidence="11">
    <location>
        <begin position="675"/>
        <end position="709"/>
    </location>
</feature>
<feature type="compositionally biased region" description="Polar residues" evidence="11">
    <location>
        <begin position="1246"/>
        <end position="1256"/>
    </location>
</feature>
<feature type="binding site" evidence="9">
    <location>
        <position position="73"/>
    </location>
    <ligand>
        <name>Zn(2+)</name>
        <dbReference type="ChEBI" id="CHEBI:29105"/>
    </ligand>
</feature>
<feature type="region of interest" description="Disordered" evidence="11">
    <location>
        <begin position="19"/>
        <end position="61"/>
    </location>
</feature>
<evidence type="ECO:0000256" key="7">
    <source>
        <dbReference type="ARBA" id="ARBA00023242"/>
    </source>
</evidence>
<keyword evidence="3" id="KW-0677">Repeat</keyword>
<dbReference type="Gene3D" id="3.30.160.60">
    <property type="entry name" value="Classic Zinc Finger"/>
    <property type="match status" value="6"/>
</dbReference>
<comment type="subcellular location">
    <subcellularLocation>
        <location evidence="1">Nucleus</location>
    </subcellularLocation>
</comment>
<dbReference type="SMART" id="SM00355">
    <property type="entry name" value="ZnF_C2H2"/>
    <property type="match status" value="9"/>
</dbReference>
<feature type="domain" description="C2H2-type" evidence="12">
    <location>
        <begin position="430"/>
        <end position="457"/>
    </location>
</feature>
<dbReference type="InterPro" id="IPR036236">
    <property type="entry name" value="Znf_C2H2_sf"/>
</dbReference>
<feature type="compositionally biased region" description="Low complexity" evidence="11">
    <location>
        <begin position="837"/>
        <end position="846"/>
    </location>
</feature>
<feature type="region of interest" description="Disordered" evidence="11">
    <location>
        <begin position="833"/>
        <end position="890"/>
    </location>
</feature>
<organism evidence="14 15">
    <name type="scientific">Vespula vulgaris</name>
    <name type="common">Yellow jacket</name>
    <name type="synonym">Wasp</name>
    <dbReference type="NCBI Taxonomy" id="7454"/>
    <lineage>
        <taxon>Eukaryota</taxon>
        <taxon>Metazoa</taxon>
        <taxon>Ecdysozoa</taxon>
        <taxon>Arthropoda</taxon>
        <taxon>Hexapoda</taxon>
        <taxon>Insecta</taxon>
        <taxon>Pterygota</taxon>
        <taxon>Neoptera</taxon>
        <taxon>Endopterygota</taxon>
        <taxon>Hymenoptera</taxon>
        <taxon>Apocrita</taxon>
        <taxon>Aculeata</taxon>
        <taxon>Vespoidea</taxon>
        <taxon>Vespidae</taxon>
        <taxon>Vespinae</taxon>
        <taxon>Vespula</taxon>
    </lineage>
</organism>
<feature type="compositionally biased region" description="Low complexity" evidence="11">
    <location>
        <begin position="734"/>
        <end position="755"/>
    </location>
</feature>
<protein>
    <submittedName>
        <fullName evidence="14">Uncharacterized protein</fullName>
    </submittedName>
</protein>
<dbReference type="GO" id="GO:0010468">
    <property type="term" value="P:regulation of gene expression"/>
    <property type="evidence" value="ECO:0007669"/>
    <property type="project" value="TreeGrafter"/>
</dbReference>
<feature type="region of interest" description="Disordered" evidence="11">
    <location>
        <begin position="917"/>
        <end position="939"/>
    </location>
</feature>
<comment type="caution">
    <text evidence="14">The sequence shown here is derived from an EMBL/GenBank/DDBJ whole genome shotgun (WGS) entry which is preliminary data.</text>
</comment>
<evidence type="ECO:0000256" key="1">
    <source>
        <dbReference type="ARBA" id="ARBA00004123"/>
    </source>
</evidence>
<feature type="compositionally biased region" description="Basic and acidic residues" evidence="11">
    <location>
        <begin position="971"/>
        <end position="985"/>
    </location>
</feature>
<feature type="region of interest" description="Disordered" evidence="11">
    <location>
        <begin position="955"/>
        <end position="991"/>
    </location>
</feature>
<evidence type="ECO:0000256" key="10">
    <source>
        <dbReference type="SAM" id="Coils"/>
    </source>
</evidence>
<feature type="compositionally biased region" description="Low complexity" evidence="11">
    <location>
        <begin position="861"/>
        <end position="875"/>
    </location>
</feature>
<feature type="region of interest" description="Disordered" evidence="11">
    <location>
        <begin position="607"/>
        <end position="647"/>
    </location>
</feature>
<dbReference type="FunFam" id="3.30.160.60:FF:000110">
    <property type="entry name" value="Zinc finger protein-like"/>
    <property type="match status" value="1"/>
</dbReference>
<feature type="binding site" evidence="9">
    <location>
        <position position="119"/>
    </location>
    <ligand>
        <name>Zn(2+)</name>
        <dbReference type="ChEBI" id="CHEBI:29105"/>
    </ligand>
</feature>
<feature type="domain" description="C2H2-type" evidence="12">
    <location>
        <begin position="374"/>
        <end position="401"/>
    </location>
</feature>
<feature type="compositionally biased region" description="Basic and acidic residues" evidence="11">
    <location>
        <begin position="631"/>
        <end position="644"/>
    </location>
</feature>
<feature type="domain" description="C2H2-type" evidence="12">
    <location>
        <begin position="261"/>
        <end position="289"/>
    </location>
</feature>
<keyword evidence="6" id="KW-0238">DNA-binding</keyword>
<evidence type="ECO:0000256" key="6">
    <source>
        <dbReference type="ARBA" id="ARBA00023125"/>
    </source>
</evidence>
<reference evidence="14" key="1">
    <citation type="journal article" date="2020" name="G3 (Bethesda)">
        <title>High-Quality Assemblies for Three Invasive Social Wasps from the &lt;i&gt;Vespula&lt;/i&gt; Genus.</title>
        <authorList>
            <person name="Harrop T.W.R."/>
            <person name="Guhlin J."/>
            <person name="McLaughlin G.M."/>
            <person name="Permina E."/>
            <person name="Stockwell P."/>
            <person name="Gilligan J."/>
            <person name="Le Lec M.F."/>
            <person name="Gruber M.A.M."/>
            <person name="Quinn O."/>
            <person name="Lovegrove M."/>
            <person name="Duncan E.J."/>
            <person name="Remnant E.J."/>
            <person name="Van Eeckhoven J."/>
            <person name="Graham B."/>
            <person name="Knapp R.A."/>
            <person name="Langford K.W."/>
            <person name="Kronenberg Z."/>
            <person name="Press M.O."/>
            <person name="Eacker S.M."/>
            <person name="Wilson-Rankin E.E."/>
            <person name="Purcell J."/>
            <person name="Lester P.J."/>
            <person name="Dearden P.K."/>
        </authorList>
    </citation>
    <scope>NUCLEOTIDE SEQUENCE</scope>
    <source>
        <strain evidence="14">Marl-1</strain>
    </source>
</reference>
<feature type="domain" description="C2H2-type" evidence="12">
    <location>
        <begin position="402"/>
        <end position="429"/>
    </location>
</feature>
<dbReference type="PROSITE" id="PS51915">
    <property type="entry name" value="ZAD"/>
    <property type="match status" value="1"/>
</dbReference>
<evidence type="ECO:0000256" key="3">
    <source>
        <dbReference type="ARBA" id="ARBA00022737"/>
    </source>
</evidence>
<evidence type="ECO:0000313" key="14">
    <source>
        <dbReference type="EMBL" id="KAF7381493.1"/>
    </source>
</evidence>
<feature type="compositionally biased region" description="Basic and acidic residues" evidence="11">
    <location>
        <begin position="180"/>
        <end position="228"/>
    </location>
</feature>
<keyword evidence="10" id="KW-0175">Coiled coil</keyword>
<feature type="domain" description="C2H2-type" evidence="12">
    <location>
        <begin position="317"/>
        <end position="344"/>
    </location>
</feature>